<evidence type="ECO:0000313" key="4">
    <source>
        <dbReference type="Proteomes" id="UP001523262"/>
    </source>
</evidence>
<dbReference type="EMBL" id="JAMQCR010000001">
    <property type="protein sequence ID" value="MCM2533819.1"/>
    <property type="molecule type" value="Genomic_DNA"/>
</dbReference>
<dbReference type="InterPro" id="IPR000683">
    <property type="entry name" value="Gfo/Idh/MocA-like_OxRdtase_N"/>
</dbReference>
<feature type="domain" description="Gfo/Idh/MocA-like oxidoreductase N-terminal" evidence="1">
    <location>
        <begin position="3"/>
        <end position="111"/>
    </location>
</feature>
<dbReference type="Pfam" id="PF22725">
    <property type="entry name" value="GFO_IDH_MocA_C3"/>
    <property type="match status" value="1"/>
</dbReference>
<protein>
    <submittedName>
        <fullName evidence="3">Gfo/Idh/MocA family oxidoreductase</fullName>
    </submittedName>
</protein>
<keyword evidence="4" id="KW-1185">Reference proteome</keyword>
<comment type="caution">
    <text evidence="3">The sequence shown here is derived from an EMBL/GenBank/DDBJ whole genome shotgun (WGS) entry which is preliminary data.</text>
</comment>
<dbReference type="InterPro" id="IPR055170">
    <property type="entry name" value="GFO_IDH_MocA-like_dom"/>
</dbReference>
<evidence type="ECO:0000313" key="3">
    <source>
        <dbReference type="EMBL" id="MCM2533819.1"/>
    </source>
</evidence>
<dbReference type="Gene3D" id="3.40.50.720">
    <property type="entry name" value="NAD(P)-binding Rossmann-like Domain"/>
    <property type="match status" value="1"/>
</dbReference>
<reference evidence="3 4" key="1">
    <citation type="submission" date="2022-06" db="EMBL/GenBank/DDBJ databases">
        <authorList>
            <person name="Jeon C.O."/>
        </authorList>
    </citation>
    <scope>NUCLEOTIDE SEQUENCE [LARGE SCALE GENOMIC DNA]</scope>
    <source>
        <strain evidence="3 4">KCTC 13943</strain>
    </source>
</reference>
<name>A0ABT0WBX4_9BACI</name>
<dbReference type="Proteomes" id="UP001523262">
    <property type="component" value="Unassembled WGS sequence"/>
</dbReference>
<gene>
    <name evidence="3" type="ORF">NDK43_17270</name>
</gene>
<dbReference type="Pfam" id="PF01408">
    <property type="entry name" value="GFO_IDH_MocA"/>
    <property type="match status" value="1"/>
</dbReference>
<evidence type="ECO:0000259" key="2">
    <source>
        <dbReference type="Pfam" id="PF22725"/>
    </source>
</evidence>
<feature type="domain" description="GFO/IDH/MocA-like oxidoreductase" evidence="2">
    <location>
        <begin position="125"/>
        <end position="248"/>
    </location>
</feature>
<accession>A0ABT0WBX4</accession>
<dbReference type="SUPFAM" id="SSF51735">
    <property type="entry name" value="NAD(P)-binding Rossmann-fold domains"/>
    <property type="match status" value="1"/>
</dbReference>
<dbReference type="SUPFAM" id="SSF55347">
    <property type="entry name" value="Glyceraldehyde-3-phosphate dehydrogenase-like, C-terminal domain"/>
    <property type="match status" value="1"/>
</dbReference>
<proteinExistence type="predicted"/>
<dbReference type="PANTHER" id="PTHR43249">
    <property type="entry name" value="UDP-N-ACETYL-2-AMINO-2-DEOXY-D-GLUCURONATE OXIDASE"/>
    <property type="match status" value="1"/>
</dbReference>
<dbReference type="PANTHER" id="PTHR43249:SF1">
    <property type="entry name" value="D-GLUCOSIDE 3-DEHYDROGENASE"/>
    <property type="match status" value="1"/>
</dbReference>
<evidence type="ECO:0000259" key="1">
    <source>
        <dbReference type="Pfam" id="PF01408"/>
    </source>
</evidence>
<sequence length="339" mass="38240">MLKAAVIGLGDISKIHIPAIQANPEVELIAVCDIDETKDSVPGVNFYTDYQVMLENEALDCVHICLPHYLHYPATKACVEKGIHVFQEKPLGLNTVEGLALVKLEEEHKDVKICVCFQNRFNETFIKLHEIVNSGEYGRLIGLKGVVTWFRPKAYYEVKPWRGKMKYAGGGVMINQSIHTLDLMQILGGEIESIRGSIDQLLDYGIEVEDTATANIKFKDGATGLFFATNTNAGNSSVELQVLFEKEKFTIKDSILTRVNENGKKEELIEDTKLPGTKFYYGASHVKLINHFYTCISKNTQEYVHVKDALISLQMIDAIRQSSEEKRQLKMEELRYANS</sequence>
<dbReference type="Gene3D" id="3.30.360.10">
    <property type="entry name" value="Dihydrodipicolinate Reductase, domain 2"/>
    <property type="match status" value="1"/>
</dbReference>
<dbReference type="InterPro" id="IPR052515">
    <property type="entry name" value="Gfo/Idh/MocA_Oxidoreductase"/>
</dbReference>
<dbReference type="InterPro" id="IPR036291">
    <property type="entry name" value="NAD(P)-bd_dom_sf"/>
</dbReference>
<organism evidence="3 4">
    <name type="scientific">Neobacillus pocheonensis</name>
    <dbReference type="NCBI Taxonomy" id="363869"/>
    <lineage>
        <taxon>Bacteria</taxon>
        <taxon>Bacillati</taxon>
        <taxon>Bacillota</taxon>
        <taxon>Bacilli</taxon>
        <taxon>Bacillales</taxon>
        <taxon>Bacillaceae</taxon>
        <taxon>Neobacillus</taxon>
    </lineage>
</organism>